<dbReference type="EMBL" id="LT934124">
    <property type="protein sequence ID" value="VAI89575.1"/>
    <property type="molecule type" value="Genomic_DNA"/>
</dbReference>
<dbReference type="GO" id="GO:0016020">
    <property type="term" value="C:membrane"/>
    <property type="evidence" value="ECO:0007669"/>
    <property type="project" value="TreeGrafter"/>
</dbReference>
<feature type="domain" description="Protein kinase" evidence="1">
    <location>
        <begin position="1"/>
        <end position="129"/>
    </location>
</feature>
<dbReference type="InterPro" id="IPR011009">
    <property type="entry name" value="Kinase-like_dom_sf"/>
</dbReference>
<proteinExistence type="predicted"/>
<evidence type="ECO:0000313" key="3">
    <source>
        <dbReference type="Proteomes" id="UP000324705"/>
    </source>
</evidence>
<dbReference type="InterPro" id="IPR000719">
    <property type="entry name" value="Prot_kinase_dom"/>
</dbReference>
<dbReference type="GO" id="GO:0004672">
    <property type="term" value="F:protein kinase activity"/>
    <property type="evidence" value="ECO:0007669"/>
    <property type="project" value="InterPro"/>
</dbReference>
<dbReference type="InterPro" id="IPR051564">
    <property type="entry name" value="LRR_receptor-like_kinase"/>
</dbReference>
<gene>
    <name evidence="2" type="ORF">TRITD_7Bv1G147370</name>
</gene>
<evidence type="ECO:0000313" key="2">
    <source>
        <dbReference type="EMBL" id="VAI89575.1"/>
    </source>
</evidence>
<organism evidence="2 3">
    <name type="scientific">Triticum turgidum subsp. durum</name>
    <name type="common">Durum wheat</name>
    <name type="synonym">Triticum durum</name>
    <dbReference type="NCBI Taxonomy" id="4567"/>
    <lineage>
        <taxon>Eukaryota</taxon>
        <taxon>Viridiplantae</taxon>
        <taxon>Streptophyta</taxon>
        <taxon>Embryophyta</taxon>
        <taxon>Tracheophyta</taxon>
        <taxon>Spermatophyta</taxon>
        <taxon>Magnoliopsida</taxon>
        <taxon>Liliopsida</taxon>
        <taxon>Poales</taxon>
        <taxon>Poaceae</taxon>
        <taxon>BOP clade</taxon>
        <taxon>Pooideae</taxon>
        <taxon>Triticodae</taxon>
        <taxon>Triticeae</taxon>
        <taxon>Triticinae</taxon>
        <taxon>Triticum</taxon>
    </lineage>
</organism>
<keyword evidence="3" id="KW-1185">Reference proteome</keyword>
<dbReference type="AlphaFoldDB" id="A0A9R1A7J8"/>
<name>A0A9R1A7J8_TRITD</name>
<accession>A0A9R1A7J8</accession>
<evidence type="ECO:0000259" key="1">
    <source>
        <dbReference type="PROSITE" id="PS50011"/>
    </source>
</evidence>
<dbReference type="Gramene" id="TRITD7Bv1G147370.1">
    <property type="protein sequence ID" value="TRITD7Bv1G147370.1"/>
    <property type="gene ID" value="TRITD7Bv1G147370"/>
</dbReference>
<dbReference type="GO" id="GO:0005524">
    <property type="term" value="F:ATP binding"/>
    <property type="evidence" value="ECO:0007669"/>
    <property type="project" value="InterPro"/>
</dbReference>
<sequence length="131" mass="14591">MHTAEYGFGSKISTEGDVFSYGVIILEMLTGKRPTDEMFKDGLTLYKFVEKSFPQKIEEILDPRIVPGYRGEGEDAGSNSDREPMVAMSCIIKLMELGLLCSADTPKDRPTMQDIYNEVIAIKESFPALQG</sequence>
<dbReference type="SUPFAM" id="SSF56112">
    <property type="entry name" value="Protein kinase-like (PK-like)"/>
    <property type="match status" value="1"/>
</dbReference>
<dbReference type="Gene3D" id="1.10.510.10">
    <property type="entry name" value="Transferase(Phosphotransferase) domain 1"/>
    <property type="match status" value="1"/>
</dbReference>
<protein>
    <recommendedName>
        <fullName evidence="1">Protein kinase domain-containing protein</fullName>
    </recommendedName>
</protein>
<dbReference type="PANTHER" id="PTHR48055">
    <property type="entry name" value="LEUCINE-RICH REPEAT RECEPTOR PROTEIN KINASE EMS1"/>
    <property type="match status" value="1"/>
</dbReference>
<dbReference type="OMA" id="KREYSAQ"/>
<reference evidence="2 3" key="1">
    <citation type="submission" date="2017-09" db="EMBL/GenBank/DDBJ databases">
        <authorList>
            <consortium name="International Durum Wheat Genome Sequencing Consortium (IDWGSC)"/>
            <person name="Milanesi L."/>
        </authorList>
    </citation>
    <scope>NUCLEOTIDE SEQUENCE [LARGE SCALE GENOMIC DNA]</scope>
    <source>
        <strain evidence="3">cv. Svevo</strain>
    </source>
</reference>
<dbReference type="Proteomes" id="UP000324705">
    <property type="component" value="Chromosome 7B"/>
</dbReference>
<dbReference type="PANTHER" id="PTHR48055:SF48">
    <property type="entry name" value="PROTEIN KINASE DOMAIN-CONTAINING PROTEIN"/>
    <property type="match status" value="1"/>
</dbReference>
<dbReference type="PROSITE" id="PS50011">
    <property type="entry name" value="PROTEIN_KINASE_DOM"/>
    <property type="match status" value="1"/>
</dbReference>